<dbReference type="OrthoDB" id="312927at2759"/>
<dbReference type="InterPro" id="IPR002035">
    <property type="entry name" value="VWF_A"/>
</dbReference>
<dbReference type="InterPro" id="IPR013694">
    <property type="entry name" value="VIT"/>
</dbReference>
<evidence type="ECO:0000313" key="5">
    <source>
        <dbReference type="Proteomes" id="UP000689195"/>
    </source>
</evidence>
<accession>A0A8S1Y6E8</accession>
<evidence type="ECO:0000256" key="1">
    <source>
        <dbReference type="SAM" id="MobiDB-lite"/>
    </source>
</evidence>
<dbReference type="Pfam" id="PF13768">
    <property type="entry name" value="VWA_3"/>
    <property type="match status" value="1"/>
</dbReference>
<evidence type="ECO:0000259" key="3">
    <source>
        <dbReference type="PROSITE" id="PS51468"/>
    </source>
</evidence>
<dbReference type="EMBL" id="CAJJDO010000152">
    <property type="protein sequence ID" value="CAD8208863.1"/>
    <property type="molecule type" value="Genomic_DNA"/>
</dbReference>
<dbReference type="SMART" id="SM00327">
    <property type="entry name" value="VWA"/>
    <property type="match status" value="1"/>
</dbReference>
<dbReference type="PANTHER" id="PTHR45737">
    <property type="entry name" value="VON WILLEBRAND FACTOR A DOMAIN-CONTAINING PROTEIN 5A"/>
    <property type="match status" value="1"/>
</dbReference>
<feature type="compositionally biased region" description="Basic and acidic residues" evidence="1">
    <location>
        <begin position="758"/>
        <end position="801"/>
    </location>
</feature>
<comment type="caution">
    <text evidence="4">The sequence shown here is derived from an EMBL/GenBank/DDBJ whole genome shotgun (WGS) entry which is preliminary data.</text>
</comment>
<dbReference type="PROSITE" id="PS50234">
    <property type="entry name" value="VWFA"/>
    <property type="match status" value="1"/>
</dbReference>
<evidence type="ECO:0000259" key="2">
    <source>
        <dbReference type="PROSITE" id="PS50234"/>
    </source>
</evidence>
<feature type="region of interest" description="Disordered" evidence="1">
    <location>
        <begin position="757"/>
        <end position="801"/>
    </location>
</feature>
<organism evidence="4 5">
    <name type="scientific">Paramecium pentaurelia</name>
    <dbReference type="NCBI Taxonomy" id="43138"/>
    <lineage>
        <taxon>Eukaryota</taxon>
        <taxon>Sar</taxon>
        <taxon>Alveolata</taxon>
        <taxon>Ciliophora</taxon>
        <taxon>Intramacronucleata</taxon>
        <taxon>Oligohymenophorea</taxon>
        <taxon>Peniculida</taxon>
        <taxon>Parameciidae</taxon>
        <taxon>Paramecium</taxon>
    </lineage>
</organism>
<reference evidence="4" key="1">
    <citation type="submission" date="2021-01" db="EMBL/GenBank/DDBJ databases">
        <authorList>
            <consortium name="Genoscope - CEA"/>
            <person name="William W."/>
        </authorList>
    </citation>
    <scope>NUCLEOTIDE SEQUENCE</scope>
</reference>
<dbReference type="PROSITE" id="PS51468">
    <property type="entry name" value="VIT"/>
    <property type="match status" value="1"/>
</dbReference>
<gene>
    <name evidence="4" type="ORF">PPENT_87.1.T1520072</name>
</gene>
<protein>
    <submittedName>
        <fullName evidence="4">Uncharacterized protein</fullName>
    </submittedName>
</protein>
<dbReference type="PANTHER" id="PTHR45737:SF6">
    <property type="entry name" value="VON WILLEBRAND FACTOR A DOMAIN-CONTAINING PROTEIN 5A"/>
    <property type="match status" value="1"/>
</dbReference>
<feature type="domain" description="VWFA" evidence="2">
    <location>
        <begin position="347"/>
        <end position="526"/>
    </location>
</feature>
<dbReference type="Proteomes" id="UP000689195">
    <property type="component" value="Unassembled WGS sequence"/>
</dbReference>
<evidence type="ECO:0000313" key="4">
    <source>
        <dbReference type="EMBL" id="CAD8208863.1"/>
    </source>
</evidence>
<keyword evidence="5" id="KW-1185">Reference proteome</keyword>
<dbReference type="AlphaFoldDB" id="A0A8S1Y6E8"/>
<name>A0A8S1Y6E8_9CILI</name>
<sequence>MKGNQLFEPQIVSKKHDLNEKEISCSYPDRLIICYDQIKKIPIPLQGVHYFLKVLQGLVIVEIQQIYSTLCYQQPIEVEYLFSINENAAVTKMIVELGDNKVYGIIKEKAEAKQEYEEGIKQGKTMAYSEQDEQIPEIKRVKIGALAPQKQLKILFEYIQPLDVFLNKFWKVEVSPMIDENYLNLQFQEFRSQSQYLNRVNRYIQKYVQIDQFDYNFKQDISVQIDIGSPITYYKCPTHSIVSCRANNENVKSKIDEEHLRKLILILEDTPSNFIPTKQFTLLFSSDDINLPRAILSHTNNDALFTQKYCATLSFIPKFNQTTLDDAYSQYLDGLNIAQNQFINRGNYLFFIDRSGSMAGSKIYKAKQSLILFLKSLPEDCRFNIISFGTKFESLWSDSNQYSQDTLEQAINHVYNMEANMLGTEILRPLSEIVYNKSYGKSKTTTLNIFLLTDGEVEATPIIDLVKKNNQAETRIYTLGIGQGCSQNLIKRLAEVGNGKFQFVSDIEDINAKVIDLLEDSLTPYLKGFNLETNISNITQIVPNPESIVCLKKNKELTIQAFFSIEEEIDNLQFTLSCFDPQDQKPIKYSVTLNLKDSQENEYFHKLASHKFITYYENSLNYGDNHLNFIKFNKEKIQDQDIINTSIAHQILSTKTAFVCEVCELEDQFKQQMKQKVCITQNKVVFEQDNQNQLLIKSSQFESSLRGHLFFCFSNLRKPKMKEENYIKQQINQDRIVCQYQDKVEYLQQKEMNTGFAGKKEEKEQNKNKEKLKSFSRKYTTDEEREIEQKGKSRSRERERERIKNLPKIHIHSKEISAKQIIQIQKIEYEQIISYAKADGSFQYDEKVEYNLNFEGWKNSQNYPQNIWLTLLALLYLDLQCSQNRKSWQLVYQKGIRFLQKNGLDYKQFKEAYQQLKKI</sequence>
<dbReference type="Pfam" id="PF08487">
    <property type="entry name" value="VIT"/>
    <property type="match status" value="1"/>
</dbReference>
<feature type="domain" description="VIT" evidence="3">
    <location>
        <begin position="29"/>
        <end position="160"/>
    </location>
</feature>
<proteinExistence type="predicted"/>